<comment type="cofactor">
    <cofactor evidence="3">
        <name>FAD</name>
        <dbReference type="ChEBI" id="CHEBI:57692"/>
    </cofactor>
</comment>
<evidence type="ECO:0000256" key="8">
    <source>
        <dbReference type="ARBA" id="ARBA00023002"/>
    </source>
</evidence>
<evidence type="ECO:0000256" key="9">
    <source>
        <dbReference type="SAM" id="SignalP"/>
    </source>
</evidence>
<keyword evidence="4" id="KW-0285">Flavoprotein</keyword>
<dbReference type="PRINTS" id="PR00371">
    <property type="entry name" value="FPNCR"/>
</dbReference>
<dbReference type="InterPro" id="IPR029039">
    <property type="entry name" value="Flavoprotein-like_sf"/>
</dbReference>
<name>A0A319DGZ5_9EURO</name>
<dbReference type="PANTHER" id="PTHR19384">
    <property type="entry name" value="NITRIC OXIDE SYNTHASE-RELATED"/>
    <property type="match status" value="1"/>
</dbReference>
<evidence type="ECO:0000256" key="4">
    <source>
        <dbReference type="ARBA" id="ARBA00022630"/>
    </source>
</evidence>
<evidence type="ECO:0000256" key="5">
    <source>
        <dbReference type="ARBA" id="ARBA00022643"/>
    </source>
</evidence>
<dbReference type="STRING" id="1448320.A0A319DGZ5"/>
<keyword evidence="13" id="KW-1185">Reference proteome</keyword>
<dbReference type="VEuPathDB" id="FungiDB:BO71DRAFT_427789"/>
<dbReference type="PRINTS" id="PR00369">
    <property type="entry name" value="FLAVODOXIN"/>
</dbReference>
<feature type="chain" id="PRO_5016304069" evidence="9">
    <location>
        <begin position="22"/>
        <end position="559"/>
    </location>
</feature>
<dbReference type="Proteomes" id="UP000247810">
    <property type="component" value="Unassembled WGS sequence"/>
</dbReference>
<proteinExistence type="predicted"/>
<dbReference type="Gene3D" id="1.20.990.10">
    <property type="entry name" value="NADPH-cytochrome p450 Reductase, Chain A, domain 3"/>
    <property type="match status" value="1"/>
</dbReference>
<dbReference type="SUPFAM" id="SSF52218">
    <property type="entry name" value="Flavoproteins"/>
    <property type="match status" value="1"/>
</dbReference>
<feature type="domain" description="Flavodoxin-like" evidence="10">
    <location>
        <begin position="67"/>
        <end position="214"/>
    </location>
</feature>
<dbReference type="Gene3D" id="3.40.50.80">
    <property type="entry name" value="Nucleotide-binding domain of ferredoxin-NADP reductase (FNR) module"/>
    <property type="match status" value="1"/>
</dbReference>
<keyword evidence="8" id="KW-0560">Oxidoreductase</keyword>
<sequence>MLDSALLVTVLCLFLGQKIWARAFSDAIPDSFWYVIPQASTDSGASVEPDERTRNTQKEKISRKLQMIIFWGSQSGRAEMLARRLAKRLHDRFNLHVLVADLSDYDHQNLVELQSTTPCGFIVSTYGDGDPPYNANSFMTTLQALEREGVTLKNLRYFIFGLGNSKYRMFNRVADQVDETLLKLGAIRYGSPGRGDDADGSMESSYLAWRPMPRKVHTGEPYQPLSGLSNRQNDSAIRPFDISKIYKMWEDAERVCLHVEIDLGSDRSVKYKTGDHIAIWPSNSNSQVDRLLSALHLNGDPQRSIFIRPVDGASTGKTTIPSHTTLDALLRYYLEIAGPVSPETIADLSHFISDESARQELQRLTADLAVFQSEITASFLTLVDVLHKVNPRGGWNLPLSFLLERLNTMQPQLYSIASSPTVHPEGISICLVTDGDHGIPTNYIHAHWAEKNPGMAYKPTHALDGPGQLLAGGKIFSQIQRSAFKLPFRASTPIIMVGAGTEVAPFRGFLEDRARHRELGQEIGKSLLFMGFRHPDVDVSYENDWKNWQRVLGTDLFQF</sequence>
<dbReference type="InterPro" id="IPR017938">
    <property type="entry name" value="Riboflavin_synthase-like_b-brl"/>
</dbReference>
<dbReference type="PANTHER" id="PTHR19384:SF127">
    <property type="entry name" value="BIFUNCTIONAL CYTOCHROME P450_NADPH--P450 REDUCTASE"/>
    <property type="match status" value="1"/>
</dbReference>
<keyword evidence="7" id="KW-0521">NADP</keyword>
<comment type="cofactor">
    <cofactor evidence="2">
        <name>heme</name>
        <dbReference type="ChEBI" id="CHEBI:30413"/>
    </cofactor>
</comment>
<keyword evidence="5" id="KW-0288">FMN</keyword>
<evidence type="ECO:0000259" key="10">
    <source>
        <dbReference type="PROSITE" id="PS50902"/>
    </source>
</evidence>
<dbReference type="InterPro" id="IPR003097">
    <property type="entry name" value="CysJ-like_FAD-binding"/>
</dbReference>
<dbReference type="GO" id="GO:0010181">
    <property type="term" value="F:FMN binding"/>
    <property type="evidence" value="ECO:0007669"/>
    <property type="project" value="InterPro"/>
</dbReference>
<evidence type="ECO:0000256" key="2">
    <source>
        <dbReference type="ARBA" id="ARBA00001971"/>
    </source>
</evidence>
<dbReference type="PROSITE" id="PS51384">
    <property type="entry name" value="FAD_FR"/>
    <property type="match status" value="1"/>
</dbReference>
<feature type="signal peptide" evidence="9">
    <location>
        <begin position="1"/>
        <end position="21"/>
    </location>
</feature>
<evidence type="ECO:0000256" key="7">
    <source>
        <dbReference type="ARBA" id="ARBA00022857"/>
    </source>
</evidence>
<dbReference type="InterPro" id="IPR039261">
    <property type="entry name" value="FNR_nucleotide-bd"/>
</dbReference>
<dbReference type="AlphaFoldDB" id="A0A319DGZ5"/>
<comment type="cofactor">
    <cofactor evidence="1">
        <name>FMN</name>
        <dbReference type="ChEBI" id="CHEBI:58210"/>
    </cofactor>
</comment>
<evidence type="ECO:0000256" key="6">
    <source>
        <dbReference type="ARBA" id="ARBA00022827"/>
    </source>
</evidence>
<evidence type="ECO:0000259" key="11">
    <source>
        <dbReference type="PROSITE" id="PS51384"/>
    </source>
</evidence>
<evidence type="ECO:0000256" key="3">
    <source>
        <dbReference type="ARBA" id="ARBA00001974"/>
    </source>
</evidence>
<dbReference type="GO" id="GO:0003958">
    <property type="term" value="F:NADPH-hemoprotein reductase activity"/>
    <property type="evidence" value="ECO:0007669"/>
    <property type="project" value="TreeGrafter"/>
</dbReference>
<dbReference type="InterPro" id="IPR001709">
    <property type="entry name" value="Flavoprot_Pyr_Nucl_cyt_Rdtase"/>
</dbReference>
<dbReference type="InterPro" id="IPR017927">
    <property type="entry name" value="FAD-bd_FR_type"/>
</dbReference>
<dbReference type="Pfam" id="PF00667">
    <property type="entry name" value="FAD_binding_1"/>
    <property type="match status" value="1"/>
</dbReference>
<dbReference type="GO" id="GO:0050660">
    <property type="term" value="F:flavin adenine dinucleotide binding"/>
    <property type="evidence" value="ECO:0007669"/>
    <property type="project" value="TreeGrafter"/>
</dbReference>
<dbReference type="EMBL" id="KZ825834">
    <property type="protein sequence ID" value="PYH96710.1"/>
    <property type="molecule type" value="Genomic_DNA"/>
</dbReference>
<dbReference type="Gene3D" id="2.40.30.10">
    <property type="entry name" value="Translation factors"/>
    <property type="match status" value="1"/>
</dbReference>
<dbReference type="InterPro" id="IPR023173">
    <property type="entry name" value="NADPH_Cyt_P450_Rdtase_alpha"/>
</dbReference>
<feature type="domain" description="FAD-binding FR-type" evidence="11">
    <location>
        <begin position="235"/>
        <end position="473"/>
    </location>
</feature>
<dbReference type="InterPro" id="IPR008254">
    <property type="entry name" value="Flavodoxin/NO_synth"/>
</dbReference>
<evidence type="ECO:0000256" key="1">
    <source>
        <dbReference type="ARBA" id="ARBA00001917"/>
    </source>
</evidence>
<dbReference type="SUPFAM" id="SSF52343">
    <property type="entry name" value="Ferredoxin reductase-like, C-terminal NADP-linked domain"/>
    <property type="match status" value="1"/>
</dbReference>
<dbReference type="Gene3D" id="3.40.50.360">
    <property type="match status" value="1"/>
</dbReference>
<dbReference type="SUPFAM" id="SSF63380">
    <property type="entry name" value="Riboflavin synthase domain-like"/>
    <property type="match status" value="1"/>
</dbReference>
<reference evidence="12 13" key="1">
    <citation type="submission" date="2018-02" db="EMBL/GenBank/DDBJ databases">
        <title>The genomes of Aspergillus section Nigri reveals drivers in fungal speciation.</title>
        <authorList>
            <consortium name="DOE Joint Genome Institute"/>
            <person name="Vesth T.C."/>
            <person name="Nybo J."/>
            <person name="Theobald S."/>
            <person name="Brandl J."/>
            <person name="Frisvad J.C."/>
            <person name="Nielsen K.F."/>
            <person name="Lyhne E.K."/>
            <person name="Kogle M.E."/>
            <person name="Kuo A."/>
            <person name="Riley R."/>
            <person name="Clum A."/>
            <person name="Nolan M."/>
            <person name="Lipzen A."/>
            <person name="Salamov A."/>
            <person name="Henrissat B."/>
            <person name="Wiebenga A."/>
            <person name="De vries R.P."/>
            <person name="Grigoriev I.V."/>
            <person name="Mortensen U.H."/>
            <person name="Andersen M.R."/>
            <person name="Baker S.E."/>
        </authorList>
    </citation>
    <scope>NUCLEOTIDE SEQUENCE [LARGE SCALE GENOMIC DNA]</scope>
    <source>
        <strain evidence="12 13">CBS 707.79</strain>
    </source>
</reference>
<keyword evidence="6" id="KW-0274">FAD</keyword>
<protein>
    <submittedName>
        <fullName evidence="12">Riboflavin synthase domain-like protein</fullName>
    </submittedName>
</protein>
<dbReference type="GO" id="GO:0005829">
    <property type="term" value="C:cytosol"/>
    <property type="evidence" value="ECO:0007669"/>
    <property type="project" value="TreeGrafter"/>
</dbReference>
<organism evidence="12 13">
    <name type="scientific">Aspergillus ellipticus CBS 707.79</name>
    <dbReference type="NCBI Taxonomy" id="1448320"/>
    <lineage>
        <taxon>Eukaryota</taxon>
        <taxon>Fungi</taxon>
        <taxon>Dikarya</taxon>
        <taxon>Ascomycota</taxon>
        <taxon>Pezizomycotina</taxon>
        <taxon>Eurotiomycetes</taxon>
        <taxon>Eurotiomycetidae</taxon>
        <taxon>Eurotiales</taxon>
        <taxon>Aspergillaceae</taxon>
        <taxon>Aspergillus</taxon>
        <taxon>Aspergillus subgen. Circumdati</taxon>
    </lineage>
</organism>
<evidence type="ECO:0000313" key="13">
    <source>
        <dbReference type="Proteomes" id="UP000247810"/>
    </source>
</evidence>
<gene>
    <name evidence="12" type="ORF">BO71DRAFT_427789</name>
</gene>
<dbReference type="InterPro" id="IPR001094">
    <property type="entry name" value="Flavdoxin-like"/>
</dbReference>
<accession>A0A319DGZ5</accession>
<dbReference type="PROSITE" id="PS50902">
    <property type="entry name" value="FLAVODOXIN_LIKE"/>
    <property type="match status" value="1"/>
</dbReference>
<dbReference type="OrthoDB" id="1856718at2759"/>
<evidence type="ECO:0000313" key="12">
    <source>
        <dbReference type="EMBL" id="PYH96710.1"/>
    </source>
</evidence>
<keyword evidence="9" id="KW-0732">Signal</keyword>
<dbReference type="Pfam" id="PF00258">
    <property type="entry name" value="Flavodoxin_1"/>
    <property type="match status" value="1"/>
</dbReference>